<feature type="binding site" evidence="7">
    <location>
        <begin position="4"/>
        <end position="15"/>
    </location>
    <ligand>
        <name>NAD(+)</name>
        <dbReference type="ChEBI" id="CHEBI:57540"/>
    </ligand>
</feature>
<dbReference type="NCBIfam" id="NF002652">
    <property type="entry name" value="PRK02318.2-5"/>
    <property type="match status" value="1"/>
</dbReference>
<dbReference type="GO" id="GO:0005829">
    <property type="term" value="C:cytosol"/>
    <property type="evidence" value="ECO:0007669"/>
    <property type="project" value="TreeGrafter"/>
</dbReference>
<comment type="caution">
    <text evidence="10">The sequence shown here is derived from an EMBL/GenBank/DDBJ whole genome shotgun (WGS) entry which is preliminary data.</text>
</comment>
<evidence type="ECO:0000256" key="5">
    <source>
        <dbReference type="ARBA" id="ARBA00023027"/>
    </source>
</evidence>
<organism evidence="10 11">
    <name type="scientific">Clostridium polyendosporum</name>
    <dbReference type="NCBI Taxonomy" id="69208"/>
    <lineage>
        <taxon>Bacteria</taxon>
        <taxon>Bacillati</taxon>
        <taxon>Bacillota</taxon>
        <taxon>Clostridia</taxon>
        <taxon>Eubacteriales</taxon>
        <taxon>Clostridiaceae</taxon>
        <taxon>Clostridium</taxon>
    </lineage>
</organism>
<evidence type="ECO:0000313" key="10">
    <source>
        <dbReference type="EMBL" id="GIM28565.1"/>
    </source>
</evidence>
<dbReference type="NCBIfam" id="NF002650">
    <property type="entry name" value="PRK02318.2-2"/>
    <property type="match status" value="1"/>
</dbReference>
<dbReference type="InterPro" id="IPR008927">
    <property type="entry name" value="6-PGluconate_DH-like_C_sf"/>
</dbReference>
<dbReference type="GO" id="GO:0008926">
    <property type="term" value="F:mannitol-1-phosphate 5-dehydrogenase activity"/>
    <property type="evidence" value="ECO:0007669"/>
    <property type="project" value="UniProtKB-UniRule"/>
</dbReference>
<dbReference type="Pfam" id="PF08125">
    <property type="entry name" value="Mannitol_dh_C"/>
    <property type="match status" value="1"/>
</dbReference>
<evidence type="ECO:0000259" key="9">
    <source>
        <dbReference type="Pfam" id="PF08125"/>
    </source>
</evidence>
<keyword evidence="11" id="KW-1185">Reference proteome</keyword>
<dbReference type="RefSeq" id="WP_212903288.1">
    <property type="nucleotide sequence ID" value="NZ_BOPZ01000007.1"/>
</dbReference>
<evidence type="ECO:0000256" key="4">
    <source>
        <dbReference type="ARBA" id="ARBA00023002"/>
    </source>
</evidence>
<dbReference type="NCBIfam" id="NF002646">
    <property type="entry name" value="PRK02318.1-2"/>
    <property type="match status" value="1"/>
</dbReference>
<comment type="similarity">
    <text evidence="1 7">Belongs to the mannitol dehydrogenase family.</text>
</comment>
<dbReference type="PANTHER" id="PTHR30524:SF0">
    <property type="entry name" value="ALTRONATE OXIDOREDUCTASE-RELATED"/>
    <property type="match status" value="1"/>
</dbReference>
<proteinExistence type="inferred from homology"/>
<dbReference type="InterPro" id="IPR023028">
    <property type="entry name" value="Mannitol_1_phos_5_DH"/>
</dbReference>
<evidence type="ECO:0000256" key="2">
    <source>
        <dbReference type="ARBA" id="ARBA00012939"/>
    </source>
</evidence>
<dbReference type="GO" id="GO:0019592">
    <property type="term" value="P:mannitol catabolic process"/>
    <property type="evidence" value="ECO:0007669"/>
    <property type="project" value="TreeGrafter"/>
</dbReference>
<keyword evidence="4 7" id="KW-0560">Oxidoreductase</keyword>
<dbReference type="Gene3D" id="1.10.1040.10">
    <property type="entry name" value="N-(1-d-carboxylethyl)-l-norvaline Dehydrogenase, domain 2"/>
    <property type="match status" value="1"/>
</dbReference>
<accession>A0A919RXY4</accession>
<dbReference type="AlphaFoldDB" id="A0A919RXY4"/>
<reference evidence="10" key="1">
    <citation type="submission" date="2021-03" db="EMBL/GenBank/DDBJ databases">
        <title>Taxonomic study of Clostridium polyendosporum from meadow-gley soil under rice.</title>
        <authorList>
            <person name="Kobayashi H."/>
            <person name="Tanizawa Y."/>
            <person name="Yagura M."/>
        </authorList>
    </citation>
    <scope>NUCLEOTIDE SEQUENCE</scope>
    <source>
        <strain evidence="10">JCM 30710</strain>
    </source>
</reference>
<evidence type="ECO:0000256" key="3">
    <source>
        <dbReference type="ARBA" id="ARBA00016219"/>
    </source>
</evidence>
<evidence type="ECO:0000256" key="6">
    <source>
        <dbReference type="ARBA" id="ARBA00048615"/>
    </source>
</evidence>
<dbReference type="InterPro" id="IPR000669">
    <property type="entry name" value="Mannitol_DH"/>
</dbReference>
<dbReference type="PROSITE" id="PS00974">
    <property type="entry name" value="MANNITOL_DHGENASE"/>
    <property type="match status" value="1"/>
</dbReference>
<dbReference type="PANTHER" id="PTHR30524">
    <property type="entry name" value="MANNITOL-1-PHOSPHATE 5-DEHYDROGENASE"/>
    <property type="match status" value="1"/>
</dbReference>
<dbReference type="SUPFAM" id="SSF51735">
    <property type="entry name" value="NAD(P)-binding Rossmann-fold domains"/>
    <property type="match status" value="1"/>
</dbReference>
<dbReference type="InterPro" id="IPR023027">
    <property type="entry name" value="Mannitol_DH_CS"/>
</dbReference>
<evidence type="ECO:0000256" key="7">
    <source>
        <dbReference type="HAMAP-Rule" id="MF_00196"/>
    </source>
</evidence>
<dbReference type="EC" id="1.1.1.17" evidence="2 7"/>
<keyword evidence="5 7" id="KW-0520">NAD</keyword>
<dbReference type="InterPro" id="IPR013328">
    <property type="entry name" value="6PGD_dom2"/>
</dbReference>
<comment type="catalytic activity">
    <reaction evidence="6 7">
        <text>D-mannitol 1-phosphate + NAD(+) = beta-D-fructose 6-phosphate + NADH + H(+)</text>
        <dbReference type="Rhea" id="RHEA:19661"/>
        <dbReference type="ChEBI" id="CHEBI:15378"/>
        <dbReference type="ChEBI" id="CHEBI:57540"/>
        <dbReference type="ChEBI" id="CHEBI:57634"/>
        <dbReference type="ChEBI" id="CHEBI:57945"/>
        <dbReference type="ChEBI" id="CHEBI:61381"/>
        <dbReference type="EC" id="1.1.1.17"/>
    </reaction>
</comment>
<dbReference type="HAMAP" id="MF_00196">
    <property type="entry name" value="Mannitol_dehydrog"/>
    <property type="match status" value="1"/>
</dbReference>
<gene>
    <name evidence="7 10" type="primary">mtlD</name>
    <name evidence="10" type="ORF">CPJCM30710_12310</name>
</gene>
<dbReference type="InterPro" id="IPR036291">
    <property type="entry name" value="NAD(P)-bd_dom_sf"/>
</dbReference>
<feature type="domain" description="Mannitol dehydrogenase N-terminal" evidence="8">
    <location>
        <begin position="3"/>
        <end position="198"/>
    </location>
</feature>
<dbReference type="InterPro" id="IPR013118">
    <property type="entry name" value="Mannitol_DH_C"/>
</dbReference>
<dbReference type="NCBIfam" id="NF002647">
    <property type="entry name" value="PRK02318.1-3"/>
    <property type="match status" value="1"/>
</dbReference>
<dbReference type="Pfam" id="PF01232">
    <property type="entry name" value="Mannitol_dh"/>
    <property type="match status" value="1"/>
</dbReference>
<feature type="domain" description="Mannitol dehydrogenase C-terminal" evidence="9">
    <location>
        <begin position="205"/>
        <end position="379"/>
    </location>
</feature>
<evidence type="ECO:0000256" key="1">
    <source>
        <dbReference type="ARBA" id="ARBA00006541"/>
    </source>
</evidence>
<evidence type="ECO:0000259" key="8">
    <source>
        <dbReference type="Pfam" id="PF01232"/>
    </source>
</evidence>
<protein>
    <recommendedName>
        <fullName evidence="3 7">Mannitol-1-phosphate 5-dehydrogenase</fullName>
        <ecNumber evidence="2 7">1.1.1.17</ecNumber>
    </recommendedName>
</protein>
<dbReference type="InterPro" id="IPR013131">
    <property type="entry name" value="Mannitol_DH_N"/>
</dbReference>
<name>A0A919RXY4_9CLOT</name>
<dbReference type="PRINTS" id="PR00084">
    <property type="entry name" value="MTLDHDRGNASE"/>
</dbReference>
<dbReference type="Gene3D" id="3.40.50.720">
    <property type="entry name" value="NAD(P)-binding Rossmann-like Domain"/>
    <property type="match status" value="1"/>
</dbReference>
<sequence length="384" mass="43177">MKKAIQFGAGNIGRGFIGALLSNANYEVTFADVNQQVVDKINEEKKYTVHILDKETSQQEITNIKALNVNDPNLSECICDAEIITTAVGPSILSKIAPVIADGIKLRCKRGIKTNLNIIACENAIYASLILKYEIIKYLQVEEFEYLETSVGFPNCSVDRIVPPSTINNGNILDVVVESFYEWNVEKDGFKGVLPEIPGMNLTDNLLAYIERKLFTLNTGHALTAYLGYLKGYKTIEESINDEKIRMIVEGAMTESGEGLINKYGFDPEKHHNYIQKILNRFKNPHLKDDVSRVAREPLRKLGKNDRLIKPLVTARQYGAETPNLILGICAVLSYQNTSDNQSIKLRQMIEKLGIERTLQEISEISPEDNILNDVVERYTKFAV</sequence>
<dbReference type="SUPFAM" id="SSF48179">
    <property type="entry name" value="6-phosphogluconate dehydrogenase C-terminal domain-like"/>
    <property type="match status" value="1"/>
</dbReference>
<dbReference type="EMBL" id="BOPZ01000007">
    <property type="protein sequence ID" value="GIM28565.1"/>
    <property type="molecule type" value="Genomic_DNA"/>
</dbReference>
<evidence type="ECO:0000313" key="11">
    <source>
        <dbReference type="Proteomes" id="UP000679179"/>
    </source>
</evidence>
<dbReference type="Proteomes" id="UP000679179">
    <property type="component" value="Unassembled WGS sequence"/>
</dbReference>